<dbReference type="EMBL" id="JAIQCV010000003">
    <property type="protein sequence ID" value="KAH1113928.1"/>
    <property type="molecule type" value="Genomic_DNA"/>
</dbReference>
<accession>A0A9D3W896</accession>
<name>A0A9D3W896_9ROSI</name>
<dbReference type="Proteomes" id="UP000828251">
    <property type="component" value="Unassembled WGS sequence"/>
</dbReference>
<proteinExistence type="predicted"/>
<dbReference type="AlphaFoldDB" id="A0A9D3W896"/>
<sequence>MKVGTKVLSSIQLVEDVSDGGNINSTERNATKASLEKLIERESDMRPVESTVETSLLGKVDWVSNFVRKEATQKQLKRVNAASKVHCKHPDSVLNSNLLAWQDRWGPFKVLKQGGRGTMGSTKPRCENRGIPIGISQNWGKLEQRLLANTMYQRVQQFN</sequence>
<comment type="caution">
    <text evidence="1">The sequence shown here is derived from an EMBL/GenBank/DDBJ whole genome shotgun (WGS) entry which is preliminary data.</text>
</comment>
<reference evidence="1 2" key="1">
    <citation type="journal article" date="2021" name="Plant Biotechnol. J.">
        <title>Multi-omics assisted identification of the key and species-specific regulatory components of drought-tolerant mechanisms in Gossypium stocksii.</title>
        <authorList>
            <person name="Yu D."/>
            <person name="Ke L."/>
            <person name="Zhang D."/>
            <person name="Wu Y."/>
            <person name="Sun Y."/>
            <person name="Mei J."/>
            <person name="Sun J."/>
            <person name="Sun Y."/>
        </authorList>
    </citation>
    <scope>NUCLEOTIDE SEQUENCE [LARGE SCALE GENOMIC DNA]</scope>
    <source>
        <strain evidence="2">cv. E1</strain>
        <tissue evidence="1">Leaf</tissue>
    </source>
</reference>
<gene>
    <name evidence="1" type="ORF">J1N35_007306</name>
</gene>
<protein>
    <submittedName>
        <fullName evidence="1">Uncharacterized protein</fullName>
    </submittedName>
</protein>
<keyword evidence="2" id="KW-1185">Reference proteome</keyword>
<organism evidence="1 2">
    <name type="scientific">Gossypium stocksii</name>
    <dbReference type="NCBI Taxonomy" id="47602"/>
    <lineage>
        <taxon>Eukaryota</taxon>
        <taxon>Viridiplantae</taxon>
        <taxon>Streptophyta</taxon>
        <taxon>Embryophyta</taxon>
        <taxon>Tracheophyta</taxon>
        <taxon>Spermatophyta</taxon>
        <taxon>Magnoliopsida</taxon>
        <taxon>eudicotyledons</taxon>
        <taxon>Gunneridae</taxon>
        <taxon>Pentapetalae</taxon>
        <taxon>rosids</taxon>
        <taxon>malvids</taxon>
        <taxon>Malvales</taxon>
        <taxon>Malvaceae</taxon>
        <taxon>Malvoideae</taxon>
        <taxon>Gossypium</taxon>
    </lineage>
</organism>
<evidence type="ECO:0000313" key="1">
    <source>
        <dbReference type="EMBL" id="KAH1113928.1"/>
    </source>
</evidence>
<evidence type="ECO:0000313" key="2">
    <source>
        <dbReference type="Proteomes" id="UP000828251"/>
    </source>
</evidence>